<feature type="transmembrane region" description="Helical" evidence="6">
    <location>
        <begin position="437"/>
        <end position="461"/>
    </location>
</feature>
<accession>A0A9J6ZNH2</accession>
<keyword evidence="3 6" id="KW-0812">Transmembrane</keyword>
<keyword evidence="10" id="KW-1185">Reference proteome</keyword>
<keyword evidence="5 6" id="KW-0472">Membrane</keyword>
<dbReference type="EMBL" id="CP098400">
    <property type="protein sequence ID" value="URW79444.1"/>
    <property type="molecule type" value="Genomic_DNA"/>
</dbReference>
<feature type="domain" description="ABC3 transporter permease C-terminal" evidence="7">
    <location>
        <begin position="305"/>
        <end position="419"/>
    </location>
</feature>
<dbReference type="GO" id="GO:0022857">
    <property type="term" value="F:transmembrane transporter activity"/>
    <property type="evidence" value="ECO:0007669"/>
    <property type="project" value="TreeGrafter"/>
</dbReference>
<keyword evidence="2" id="KW-1003">Cell membrane</keyword>
<evidence type="ECO:0000259" key="8">
    <source>
        <dbReference type="Pfam" id="PF12704"/>
    </source>
</evidence>
<feature type="transmembrane region" description="Helical" evidence="6">
    <location>
        <begin position="774"/>
        <end position="794"/>
    </location>
</feature>
<dbReference type="PANTHER" id="PTHR30572">
    <property type="entry name" value="MEMBRANE COMPONENT OF TRANSPORTER-RELATED"/>
    <property type="match status" value="1"/>
</dbReference>
<dbReference type="PANTHER" id="PTHR30572:SF18">
    <property type="entry name" value="ABC-TYPE MACROLIDE FAMILY EXPORT SYSTEM PERMEASE COMPONENT 2"/>
    <property type="match status" value="1"/>
</dbReference>
<dbReference type="Proteomes" id="UP001056426">
    <property type="component" value="Chromosome"/>
</dbReference>
<dbReference type="RefSeq" id="WP_250723332.1">
    <property type="nucleotide sequence ID" value="NZ_CP098400.1"/>
</dbReference>
<organism evidence="9 10">
    <name type="scientific">Xiashengella succiniciproducens</name>
    <dbReference type="NCBI Taxonomy" id="2949635"/>
    <lineage>
        <taxon>Bacteria</taxon>
        <taxon>Pseudomonadati</taxon>
        <taxon>Bacteroidota</taxon>
        <taxon>Bacteroidia</taxon>
        <taxon>Marinilabiliales</taxon>
        <taxon>Marinilabiliaceae</taxon>
        <taxon>Xiashengella</taxon>
    </lineage>
</organism>
<keyword evidence="4 6" id="KW-1133">Transmembrane helix</keyword>
<comment type="subcellular location">
    <subcellularLocation>
        <location evidence="1">Cell membrane</location>
        <topology evidence="1">Multi-pass membrane protein</topology>
    </subcellularLocation>
</comment>
<dbReference type="KEGG" id="alkq:M9189_11330"/>
<proteinExistence type="predicted"/>
<protein>
    <submittedName>
        <fullName evidence="9">ABC transporter permease</fullName>
    </submittedName>
</protein>
<evidence type="ECO:0000256" key="1">
    <source>
        <dbReference type="ARBA" id="ARBA00004651"/>
    </source>
</evidence>
<evidence type="ECO:0000259" key="7">
    <source>
        <dbReference type="Pfam" id="PF02687"/>
    </source>
</evidence>
<dbReference type="GO" id="GO:0005886">
    <property type="term" value="C:plasma membrane"/>
    <property type="evidence" value="ECO:0007669"/>
    <property type="project" value="UniProtKB-SubCell"/>
</dbReference>
<dbReference type="Pfam" id="PF02687">
    <property type="entry name" value="FtsX"/>
    <property type="match status" value="1"/>
</dbReference>
<reference evidence="9" key="1">
    <citation type="submission" date="2022-05" db="EMBL/GenBank/DDBJ databases">
        <authorList>
            <person name="Sun X."/>
        </authorList>
    </citation>
    <scope>NUCLEOTIDE SEQUENCE</scope>
    <source>
        <strain evidence="9">Ai-910</strain>
    </source>
</reference>
<feature type="transmembrane region" description="Helical" evidence="6">
    <location>
        <begin position="731"/>
        <end position="754"/>
    </location>
</feature>
<sequence>MRIYNFIRAFVKNALINRTYSILTLSALSLGIAISLLVLMYVYFEISFDRQWSGSERIYRAYSYGEFGDDKVNSAITPFVFNTILDGREGLESYTRILPGSRRLIIGDGIRSMESGFCYADSSFFKVFDLKFVAGDMNAFSAPDAVVITESCAERLFGDRDPIGERLKNDIGVEFVVAGIVEDLAETTHLRFDFIGNLSNLVSFLRGRRDLPQSAILDNWLHLNSYTYVKLSPDYGEELLGDIIADAQAKLDSSIAASGIADREALGRVSLHVGFQPVHEIHLFSELEDEIKPRVNPIYIKSFAAILLFVLLMTAVNFINLTMARASNRYKEVAVRKYFGAGKRYIVNQFMTEALIYSFIALFVALVLVEQLLPLFNSIFGVKMSSAGFIRQSDTIWILVLTMILGISAGVYPAVFFSGLKPEVAIHGSMKMKRWGVVLRGLLVSLQVSLTLCLMVLSFGMQKQVDFLRSSYHGFEDQNAVILEAVSTDSSKLIQVADSLRMLDKIAAVGAVRNLPGADPGLISFRVAGDSSRVLLLSDNYIGLSYFEALGTTLLSGRYPDERASNEVVINEAAARFLGYMKGDSLRLELLGGMDSGEAPTYDVVGVVHDISHIGLKSVDRPMIFIRDEGMTEANQLVLRFNEPYGQKAIDSVIELWERVVADVPVNIVTLKSIKEDFYRDDVRFAQMVTMFAIIALLLTVFSLISMASFEVQFFRKNLFIRKVMAAPFNLLLVYGLRSFALYLSIGIVLAIPVSDFLLHLWLDSYLKSIQVSFWNIALPAMFMLALSALAGYVTGNRELKRELYS</sequence>
<name>A0A9J6ZNH2_9BACT</name>
<dbReference type="InterPro" id="IPR050250">
    <property type="entry name" value="Macrolide_Exporter_MacB"/>
</dbReference>
<feature type="transmembrane region" description="Helical" evidence="6">
    <location>
        <begin position="20"/>
        <end position="44"/>
    </location>
</feature>
<evidence type="ECO:0000256" key="5">
    <source>
        <dbReference type="ARBA" id="ARBA00023136"/>
    </source>
</evidence>
<reference evidence="9" key="2">
    <citation type="submission" date="2022-06" db="EMBL/GenBank/DDBJ databases">
        <title>Xiashengella guii gen. nov. sp. nov., a bacterium isolated form anaerobic digestion tank.</title>
        <authorList>
            <person name="Huang H."/>
        </authorList>
    </citation>
    <scope>NUCLEOTIDE SEQUENCE</scope>
    <source>
        <strain evidence="9">Ai-910</strain>
    </source>
</reference>
<evidence type="ECO:0000313" key="10">
    <source>
        <dbReference type="Proteomes" id="UP001056426"/>
    </source>
</evidence>
<feature type="transmembrane region" description="Helical" evidence="6">
    <location>
        <begin position="685"/>
        <end position="710"/>
    </location>
</feature>
<evidence type="ECO:0000256" key="6">
    <source>
        <dbReference type="SAM" id="Phobius"/>
    </source>
</evidence>
<dbReference type="Pfam" id="PF12704">
    <property type="entry name" value="MacB_PCD"/>
    <property type="match status" value="1"/>
</dbReference>
<dbReference type="InterPro" id="IPR003838">
    <property type="entry name" value="ABC3_permease_C"/>
</dbReference>
<gene>
    <name evidence="9" type="ORF">M9189_11330</name>
</gene>
<evidence type="ECO:0000256" key="3">
    <source>
        <dbReference type="ARBA" id="ARBA00022692"/>
    </source>
</evidence>
<evidence type="ECO:0000256" key="2">
    <source>
        <dbReference type="ARBA" id="ARBA00022475"/>
    </source>
</evidence>
<feature type="transmembrane region" description="Helical" evidence="6">
    <location>
        <begin position="298"/>
        <end position="321"/>
    </location>
</feature>
<evidence type="ECO:0000256" key="4">
    <source>
        <dbReference type="ARBA" id="ARBA00022989"/>
    </source>
</evidence>
<feature type="transmembrane region" description="Helical" evidence="6">
    <location>
        <begin position="396"/>
        <end position="417"/>
    </location>
</feature>
<dbReference type="InterPro" id="IPR025857">
    <property type="entry name" value="MacB_PCD"/>
</dbReference>
<evidence type="ECO:0000313" key="9">
    <source>
        <dbReference type="EMBL" id="URW79444.1"/>
    </source>
</evidence>
<feature type="transmembrane region" description="Helical" evidence="6">
    <location>
        <begin position="354"/>
        <end position="376"/>
    </location>
</feature>
<dbReference type="AlphaFoldDB" id="A0A9J6ZNH2"/>
<feature type="domain" description="MacB-like periplasmic core" evidence="8">
    <location>
        <begin position="21"/>
        <end position="232"/>
    </location>
</feature>